<keyword evidence="3 7" id="KW-0689">Ribosomal protein</keyword>
<dbReference type="OrthoDB" id="9810484at2"/>
<dbReference type="NCBIfam" id="NF006477">
    <property type="entry name" value="PRK08881.1"/>
    <property type="match status" value="1"/>
</dbReference>
<comment type="function">
    <text evidence="1 7">Binds 16S rRNA, required for the assembly of 30S particles and may also be responsible for determining the conformation of the 16S rRNA at the A site.</text>
</comment>
<dbReference type="Proteomes" id="UP000028926">
    <property type="component" value="Chromosome"/>
</dbReference>
<keyword evidence="7" id="KW-0699">rRNA-binding</keyword>
<dbReference type="RefSeq" id="WP_038465428.1">
    <property type="nucleotide sequence ID" value="NZ_CP008941.1"/>
</dbReference>
<dbReference type="FunFam" id="1.10.287.1480:FF:000001">
    <property type="entry name" value="30S ribosomal protein S14"/>
    <property type="match status" value="1"/>
</dbReference>
<dbReference type="KEGG" id="paca:ID47_08505"/>
<proteinExistence type="inferred from homology"/>
<dbReference type="AlphaFoldDB" id="A0A077AXM5"/>
<dbReference type="InterPro" id="IPR018271">
    <property type="entry name" value="Ribosomal_uS14_CS"/>
</dbReference>
<evidence type="ECO:0000313" key="9">
    <source>
        <dbReference type="Proteomes" id="UP000028926"/>
    </source>
</evidence>
<dbReference type="InterPro" id="IPR001209">
    <property type="entry name" value="Ribosomal_uS14"/>
</dbReference>
<evidence type="ECO:0000256" key="3">
    <source>
        <dbReference type="ARBA" id="ARBA00022980"/>
    </source>
</evidence>
<protein>
    <recommendedName>
        <fullName evidence="5 7">Small ribosomal subunit protein uS14</fullName>
    </recommendedName>
</protein>
<dbReference type="SUPFAM" id="SSF57716">
    <property type="entry name" value="Glucocorticoid receptor-like (DNA-binding domain)"/>
    <property type="match status" value="1"/>
</dbReference>
<evidence type="ECO:0000256" key="2">
    <source>
        <dbReference type="ARBA" id="ARBA00009083"/>
    </source>
</evidence>
<dbReference type="PANTHER" id="PTHR19836:SF19">
    <property type="entry name" value="SMALL RIBOSOMAL SUBUNIT PROTEIN US14M"/>
    <property type="match status" value="1"/>
</dbReference>
<dbReference type="PANTHER" id="PTHR19836">
    <property type="entry name" value="30S RIBOSOMAL PROTEIN S14"/>
    <property type="match status" value="1"/>
</dbReference>
<dbReference type="GO" id="GO:0019843">
    <property type="term" value="F:rRNA binding"/>
    <property type="evidence" value="ECO:0007669"/>
    <property type="project" value="UniProtKB-UniRule"/>
</dbReference>
<evidence type="ECO:0000256" key="5">
    <source>
        <dbReference type="ARBA" id="ARBA00035167"/>
    </source>
</evidence>
<dbReference type="eggNOG" id="COG0199">
    <property type="taxonomic scope" value="Bacteria"/>
</dbReference>
<comment type="subunit">
    <text evidence="6 7">Part of the 30S ribosomal subunit. Contacts proteins S3 and S10.</text>
</comment>
<dbReference type="PROSITE" id="PS00527">
    <property type="entry name" value="RIBOSOMAL_S14"/>
    <property type="match status" value="1"/>
</dbReference>
<evidence type="ECO:0000313" key="8">
    <source>
        <dbReference type="EMBL" id="AIK96754.1"/>
    </source>
</evidence>
<dbReference type="GO" id="GO:0015935">
    <property type="term" value="C:small ribosomal subunit"/>
    <property type="evidence" value="ECO:0007669"/>
    <property type="project" value="TreeGrafter"/>
</dbReference>
<name>A0A077AXM5_9PROT</name>
<keyword evidence="9" id="KW-1185">Reference proteome</keyword>
<reference evidence="8 9" key="1">
    <citation type="submission" date="2014-07" db="EMBL/GenBank/DDBJ databases">
        <title>Comparative genomic insights into amoeba endosymbionts belonging to the families of Holosporaceae and Candidatus Midichloriaceae within Rickettsiales.</title>
        <authorList>
            <person name="Wang Z."/>
            <person name="Wu M."/>
        </authorList>
    </citation>
    <scope>NUCLEOTIDE SEQUENCE [LARGE SCALE GENOMIC DNA]</scope>
    <source>
        <strain evidence="8">PRA3</strain>
    </source>
</reference>
<dbReference type="EMBL" id="CP008941">
    <property type="protein sequence ID" value="AIK96754.1"/>
    <property type="molecule type" value="Genomic_DNA"/>
</dbReference>
<accession>A0A077AXM5</accession>
<dbReference type="GO" id="GO:0006412">
    <property type="term" value="P:translation"/>
    <property type="evidence" value="ECO:0007669"/>
    <property type="project" value="UniProtKB-UniRule"/>
</dbReference>
<keyword evidence="4 7" id="KW-0687">Ribonucleoprotein</keyword>
<organism evidence="8 9">
    <name type="scientific">Candidatus Odyssella acanthamoebae</name>
    <dbReference type="NCBI Taxonomy" id="91604"/>
    <lineage>
        <taxon>Bacteria</taxon>
        <taxon>Pseudomonadati</taxon>
        <taxon>Pseudomonadota</taxon>
        <taxon>Alphaproteobacteria</taxon>
        <taxon>Holosporales</taxon>
        <taxon>Candidatus Paracaedibacteraceae</taxon>
        <taxon>Candidatus Odyssella</taxon>
    </lineage>
</organism>
<dbReference type="GO" id="GO:0003735">
    <property type="term" value="F:structural constituent of ribosome"/>
    <property type="evidence" value="ECO:0007669"/>
    <property type="project" value="InterPro"/>
</dbReference>
<dbReference type="HOGENOM" id="CLU_139869_0_1_5"/>
<dbReference type="GO" id="GO:0005737">
    <property type="term" value="C:cytoplasm"/>
    <property type="evidence" value="ECO:0007669"/>
    <property type="project" value="UniProtKB-ARBA"/>
</dbReference>
<dbReference type="InterPro" id="IPR023036">
    <property type="entry name" value="Ribosomal_uS14_bac/plastid"/>
</dbReference>
<evidence type="ECO:0000256" key="4">
    <source>
        <dbReference type="ARBA" id="ARBA00023274"/>
    </source>
</evidence>
<comment type="similarity">
    <text evidence="2 7">Belongs to the universal ribosomal protein uS14 family.</text>
</comment>
<dbReference type="Pfam" id="PF00253">
    <property type="entry name" value="Ribosomal_S14"/>
    <property type="match status" value="1"/>
</dbReference>
<dbReference type="HAMAP" id="MF_00537">
    <property type="entry name" value="Ribosomal_uS14_1"/>
    <property type="match status" value="1"/>
</dbReference>
<sequence length="101" mass="11808">MARLSSINTNNRRQKMAQKFAARREKLKEIISNKEVSLDERIQATIKLSELPRNSSKIRFRNRCEVTGRPRAFYRKFRMSRIALRELGSLGLIPGLTKSSW</sequence>
<dbReference type="Gene3D" id="1.10.287.1480">
    <property type="match status" value="1"/>
</dbReference>
<evidence type="ECO:0000256" key="6">
    <source>
        <dbReference type="ARBA" id="ARBA00047110"/>
    </source>
</evidence>
<gene>
    <name evidence="7" type="primary">rpsN</name>
    <name evidence="8" type="ORF">ID47_08505</name>
</gene>
<evidence type="ECO:0000256" key="1">
    <source>
        <dbReference type="ARBA" id="ARBA00003686"/>
    </source>
</evidence>
<keyword evidence="7" id="KW-0694">RNA-binding</keyword>
<dbReference type="STRING" id="91604.ID47_08505"/>
<evidence type="ECO:0000256" key="7">
    <source>
        <dbReference type="HAMAP-Rule" id="MF_00537"/>
    </source>
</evidence>